<sequence length="435" mass="48626">MTNTCIYEFIPVDKKYSSLEEGYGCIIPGYSTVTPVVHGTLTDKMKPYYLYASTYDEEVRLKTVTICENKKVNVNELKSPNSYFITESGDELNYRFELPDVLVPTHYFSPAYHEYEPLIAYISAANEKNTLNESGKCITKLALYGEPRITVVKNPYESNADGTAKKGGSYRTAQVQVGWFPINVSGAAKKVDKITLSGKIKRSNESAYKPTNITTKLIKTDTDESGWVTSTYDVTVAVNKSYTHSFALYASDGLGGDGVSHMFFQSAFKLFDFRTTGRGFALGKPSERDAFECDLDLVVSKGAEFKKETVFRGPVRGHRNGVVIIDIEIAKNSVLMDSTRFPGAKYIFELALPRDTVGEQIDEKWLPELYPEKICPELYPICALETSTESGLYEQSANDIYLKVYLTREPKEDIRINCKFTKSMSLEAQDAAGGN</sequence>
<dbReference type="GeneID" id="78391997"/>
<dbReference type="AlphaFoldDB" id="A0A2S0L5P0"/>
<reference evidence="2" key="1">
    <citation type="submission" date="2018-02" db="EMBL/GenBank/DDBJ databases">
        <authorList>
            <person name="Holder M.E."/>
            <person name="Ajami N.J."/>
            <person name="Petrosino J.F."/>
        </authorList>
    </citation>
    <scope>NUCLEOTIDE SEQUENCE [LARGE SCALE GENOMIC DNA]</scope>
    <source>
        <strain evidence="2">CCUG 47132</strain>
    </source>
</reference>
<keyword evidence="2" id="KW-1185">Reference proteome</keyword>
<proteinExistence type="predicted"/>
<dbReference type="EMBL" id="CP027228">
    <property type="protein sequence ID" value="AVM48595.1"/>
    <property type="molecule type" value="Genomic_DNA"/>
</dbReference>
<evidence type="ECO:0000313" key="1">
    <source>
        <dbReference type="EMBL" id="AVM48595.1"/>
    </source>
</evidence>
<name>A0A2S0L5P0_9FIRM</name>
<accession>A0A2S0L5P0</accession>
<dbReference type="Proteomes" id="UP000237883">
    <property type="component" value="Chromosome"/>
</dbReference>
<organism evidence="1 2">
    <name type="scientific">Mogibacterium diversum</name>
    <dbReference type="NCBI Taxonomy" id="114527"/>
    <lineage>
        <taxon>Bacteria</taxon>
        <taxon>Bacillati</taxon>
        <taxon>Bacillota</taxon>
        <taxon>Clostridia</taxon>
        <taxon>Peptostreptococcales</taxon>
        <taxon>Anaerovoracaceae</taxon>
        <taxon>Mogibacterium</taxon>
    </lineage>
</organism>
<protein>
    <submittedName>
        <fullName evidence="1">Uncharacterized protein</fullName>
    </submittedName>
</protein>
<dbReference type="KEGG" id="mdv:C5Q96_06935"/>
<dbReference type="RefSeq" id="WP_106057650.1">
    <property type="nucleotide sequence ID" value="NZ_CAUSVY010000001.1"/>
</dbReference>
<gene>
    <name evidence="1" type="ORF">C5Q96_06935</name>
</gene>
<evidence type="ECO:0000313" key="2">
    <source>
        <dbReference type="Proteomes" id="UP000237883"/>
    </source>
</evidence>